<feature type="compositionally biased region" description="Low complexity" evidence="1">
    <location>
        <begin position="221"/>
        <end position="231"/>
    </location>
</feature>
<keyword evidence="3" id="KW-1185">Reference proteome</keyword>
<protein>
    <submittedName>
        <fullName evidence="2">Uncharacterized protein</fullName>
    </submittedName>
</protein>
<evidence type="ECO:0000313" key="3">
    <source>
        <dbReference type="Proteomes" id="UP000076532"/>
    </source>
</evidence>
<dbReference type="EMBL" id="KV417526">
    <property type="protein sequence ID" value="KZP24508.1"/>
    <property type="molecule type" value="Genomic_DNA"/>
</dbReference>
<feature type="region of interest" description="Disordered" evidence="1">
    <location>
        <begin position="259"/>
        <end position="281"/>
    </location>
</feature>
<dbReference type="AlphaFoldDB" id="A0A166N039"/>
<proteinExistence type="predicted"/>
<reference evidence="2 3" key="1">
    <citation type="journal article" date="2016" name="Mol. Biol. Evol.">
        <title>Comparative Genomics of Early-Diverging Mushroom-Forming Fungi Provides Insights into the Origins of Lignocellulose Decay Capabilities.</title>
        <authorList>
            <person name="Nagy L.G."/>
            <person name="Riley R."/>
            <person name="Tritt A."/>
            <person name="Adam C."/>
            <person name="Daum C."/>
            <person name="Floudas D."/>
            <person name="Sun H."/>
            <person name="Yadav J.S."/>
            <person name="Pangilinan J."/>
            <person name="Larsson K.H."/>
            <person name="Matsuura K."/>
            <person name="Barry K."/>
            <person name="Labutti K."/>
            <person name="Kuo R."/>
            <person name="Ohm R.A."/>
            <person name="Bhattacharya S.S."/>
            <person name="Shirouzu T."/>
            <person name="Yoshinaga Y."/>
            <person name="Martin F.M."/>
            <person name="Grigoriev I.V."/>
            <person name="Hibbett D.S."/>
        </authorList>
    </citation>
    <scope>NUCLEOTIDE SEQUENCE [LARGE SCALE GENOMIC DNA]</scope>
    <source>
        <strain evidence="2 3">CBS 109695</strain>
    </source>
</reference>
<evidence type="ECO:0000313" key="2">
    <source>
        <dbReference type="EMBL" id="KZP24508.1"/>
    </source>
</evidence>
<feature type="region of interest" description="Disordered" evidence="1">
    <location>
        <begin position="210"/>
        <end position="231"/>
    </location>
</feature>
<sequence length="476" mass="52065">MVGRILRTSRNRFDIHIAVDTSYPITINANGSSGFYSGGHYDVADCLSTNTTEVDVCCLVTAPTPDVRFPSVESWQKREVLENGISTRTPTRPKKQIEHSCPLSLVRLTHEDVHNTSLVAECVSEEVSTDRVARVSYRVPVVVGILRTAEAVGLVAIGQERLQWTPPTTADPLTLVQKLLATGRSTADVDAPTFRAVGATTRHADAISTTQVESGTEHTTRFSTSTHTITTTNLPSAATRETAKIELLRAERGVGLTRKLPADTRPPHLNYQMGKLGRVPPTTDRGMSARISVYFAVEVDVALSRRIVVAHLYRAIEELEQSQIRELGVAAWARIGRSASFARAVAMGVKEELAVGERSRRDIDDARASPYLVPGPFGRTPKSVATLRGDHHDVVEHVEGPAIHEVEARHTRPLLPLNVTTEPSLRAESELGNARPLAHMRVAQAPILSAQRVIEGPKKDVLKLEYETPTKIIISL</sequence>
<accession>A0A166N039</accession>
<organism evidence="2 3">
    <name type="scientific">Athelia psychrophila</name>
    <dbReference type="NCBI Taxonomy" id="1759441"/>
    <lineage>
        <taxon>Eukaryota</taxon>
        <taxon>Fungi</taxon>
        <taxon>Dikarya</taxon>
        <taxon>Basidiomycota</taxon>
        <taxon>Agaricomycotina</taxon>
        <taxon>Agaricomycetes</taxon>
        <taxon>Agaricomycetidae</taxon>
        <taxon>Atheliales</taxon>
        <taxon>Atheliaceae</taxon>
        <taxon>Athelia</taxon>
    </lineage>
</organism>
<name>A0A166N039_9AGAM</name>
<dbReference type="Proteomes" id="UP000076532">
    <property type="component" value="Unassembled WGS sequence"/>
</dbReference>
<evidence type="ECO:0000256" key="1">
    <source>
        <dbReference type="SAM" id="MobiDB-lite"/>
    </source>
</evidence>
<gene>
    <name evidence="2" type="ORF">FIBSPDRAFT_888924</name>
</gene>